<evidence type="ECO:0000256" key="8">
    <source>
        <dbReference type="SAM" id="SignalP"/>
    </source>
</evidence>
<keyword evidence="11" id="KW-1185">Reference proteome</keyword>
<sequence length="430" mass="47322">MAYGTSQRKLFKAWMLLWLTFSPSPSAVVHNCTALDGLIADAGGSARNVFYHPSVKLGDLTGVVTTIHTLAIFSTVFRLAHRTRTRRLGWDDFFAGLALCFLFICLVAIWVRTDVQGVGPLYQSHHARLVAYWLLTIDFTCSLWAARLSIILSIIRVMPPMVLIHRVARWFTFFFVLLWAALIIQKVVHCTSDLSWEQKEEPQCHLGHAIGITELTADFVSDVILVALPLRLLWNLSLPTRQRRLLFTLFSASMVITLVSVVHAVFVIGPAGFLEAITANVQIAVSLIVCNLTVIVRILCRLFGYDSADDAPVFVMSDTMPGTSAGSGGGNYRTPRIRFTAVRDEGRVSTLRFWSSEGAADEDALAIQSMQTNTHKESTDFGKGSHHADGDESFALVKLPSLQADTAGRSQTDPSTRATFPASPVEAALP</sequence>
<keyword evidence="8" id="KW-0732">Signal</keyword>
<feature type="transmembrane region" description="Helical" evidence="7">
    <location>
        <begin position="167"/>
        <end position="188"/>
    </location>
</feature>
<evidence type="ECO:0000256" key="1">
    <source>
        <dbReference type="ARBA" id="ARBA00004141"/>
    </source>
</evidence>
<dbReference type="Pfam" id="PF20684">
    <property type="entry name" value="Fung_rhodopsin"/>
    <property type="match status" value="1"/>
</dbReference>
<feature type="transmembrane region" description="Helical" evidence="7">
    <location>
        <begin position="131"/>
        <end position="155"/>
    </location>
</feature>
<evidence type="ECO:0000313" key="11">
    <source>
        <dbReference type="Proteomes" id="UP000310158"/>
    </source>
</evidence>
<evidence type="ECO:0000259" key="9">
    <source>
        <dbReference type="Pfam" id="PF20684"/>
    </source>
</evidence>
<dbReference type="AlphaFoldDB" id="A0A4S4M1Z9"/>
<dbReference type="InterPro" id="IPR052337">
    <property type="entry name" value="SAT4-like"/>
</dbReference>
<evidence type="ECO:0000256" key="3">
    <source>
        <dbReference type="ARBA" id="ARBA00022989"/>
    </source>
</evidence>
<comment type="similarity">
    <text evidence="5">Belongs to the SAT4 family.</text>
</comment>
<feature type="transmembrane region" description="Helical" evidence="7">
    <location>
        <begin position="208"/>
        <end position="233"/>
    </location>
</feature>
<evidence type="ECO:0000256" key="4">
    <source>
        <dbReference type="ARBA" id="ARBA00023136"/>
    </source>
</evidence>
<feature type="transmembrane region" description="Helical" evidence="7">
    <location>
        <begin position="281"/>
        <end position="300"/>
    </location>
</feature>
<keyword evidence="3 7" id="KW-1133">Transmembrane helix</keyword>
<evidence type="ECO:0000256" key="2">
    <source>
        <dbReference type="ARBA" id="ARBA00022692"/>
    </source>
</evidence>
<feature type="transmembrane region" description="Helical" evidence="7">
    <location>
        <begin position="245"/>
        <end position="269"/>
    </location>
</feature>
<reference evidence="10 11" key="1">
    <citation type="submission" date="2019-02" db="EMBL/GenBank/DDBJ databases">
        <title>Genome sequencing of the rare red list fungi Bondarzewia mesenterica.</title>
        <authorList>
            <person name="Buettner E."/>
            <person name="Kellner H."/>
        </authorList>
    </citation>
    <scope>NUCLEOTIDE SEQUENCE [LARGE SCALE GENOMIC DNA]</scope>
    <source>
        <strain evidence="10 11">DSM 108281</strain>
    </source>
</reference>
<feature type="region of interest" description="Disordered" evidence="6">
    <location>
        <begin position="401"/>
        <end position="430"/>
    </location>
</feature>
<dbReference type="PANTHER" id="PTHR33048">
    <property type="entry name" value="PTH11-LIKE INTEGRAL MEMBRANE PROTEIN (AFU_ORTHOLOGUE AFUA_5G11245)"/>
    <property type="match status" value="1"/>
</dbReference>
<feature type="signal peptide" evidence="8">
    <location>
        <begin position="1"/>
        <end position="27"/>
    </location>
</feature>
<dbReference type="EMBL" id="SGPL01000083">
    <property type="protein sequence ID" value="THH18191.1"/>
    <property type="molecule type" value="Genomic_DNA"/>
</dbReference>
<protein>
    <recommendedName>
        <fullName evidence="9">Rhodopsin domain-containing protein</fullName>
    </recommendedName>
</protein>
<dbReference type="InterPro" id="IPR049326">
    <property type="entry name" value="Rhodopsin_dom_fungi"/>
</dbReference>
<feature type="transmembrane region" description="Helical" evidence="7">
    <location>
        <begin position="60"/>
        <end position="81"/>
    </location>
</feature>
<accession>A0A4S4M1Z9</accession>
<name>A0A4S4M1Z9_9AGAM</name>
<feature type="compositionally biased region" description="Polar residues" evidence="6">
    <location>
        <begin position="408"/>
        <end position="418"/>
    </location>
</feature>
<comment type="subcellular location">
    <subcellularLocation>
        <location evidence="1">Membrane</location>
        <topology evidence="1">Multi-pass membrane protein</topology>
    </subcellularLocation>
</comment>
<feature type="chain" id="PRO_5020664855" description="Rhodopsin domain-containing protein" evidence="8">
    <location>
        <begin position="28"/>
        <end position="430"/>
    </location>
</feature>
<evidence type="ECO:0000256" key="5">
    <source>
        <dbReference type="ARBA" id="ARBA00038359"/>
    </source>
</evidence>
<dbReference type="OrthoDB" id="3229610at2759"/>
<feature type="domain" description="Rhodopsin" evidence="9">
    <location>
        <begin position="78"/>
        <end position="272"/>
    </location>
</feature>
<feature type="transmembrane region" description="Helical" evidence="7">
    <location>
        <begin position="93"/>
        <end position="111"/>
    </location>
</feature>
<evidence type="ECO:0000256" key="7">
    <source>
        <dbReference type="SAM" id="Phobius"/>
    </source>
</evidence>
<dbReference type="GO" id="GO:0016020">
    <property type="term" value="C:membrane"/>
    <property type="evidence" value="ECO:0007669"/>
    <property type="project" value="UniProtKB-SubCell"/>
</dbReference>
<comment type="caution">
    <text evidence="10">The sequence shown here is derived from an EMBL/GenBank/DDBJ whole genome shotgun (WGS) entry which is preliminary data.</text>
</comment>
<dbReference type="Proteomes" id="UP000310158">
    <property type="component" value="Unassembled WGS sequence"/>
</dbReference>
<organism evidence="10 11">
    <name type="scientific">Bondarzewia mesenterica</name>
    <dbReference type="NCBI Taxonomy" id="1095465"/>
    <lineage>
        <taxon>Eukaryota</taxon>
        <taxon>Fungi</taxon>
        <taxon>Dikarya</taxon>
        <taxon>Basidiomycota</taxon>
        <taxon>Agaricomycotina</taxon>
        <taxon>Agaricomycetes</taxon>
        <taxon>Russulales</taxon>
        <taxon>Bondarzewiaceae</taxon>
        <taxon>Bondarzewia</taxon>
    </lineage>
</organism>
<gene>
    <name evidence="10" type="ORF">EW146_g2738</name>
</gene>
<keyword evidence="4 7" id="KW-0472">Membrane</keyword>
<dbReference type="PANTHER" id="PTHR33048:SF19">
    <property type="entry name" value="MEMBRANE PROTEIN PTH11-LIKE, PUTATIVE (AFU_ORTHOLOGUE AFUA_1G14080)-RELATED"/>
    <property type="match status" value="1"/>
</dbReference>
<evidence type="ECO:0000256" key="6">
    <source>
        <dbReference type="SAM" id="MobiDB-lite"/>
    </source>
</evidence>
<evidence type="ECO:0000313" key="10">
    <source>
        <dbReference type="EMBL" id="THH18191.1"/>
    </source>
</evidence>
<keyword evidence="2 7" id="KW-0812">Transmembrane</keyword>
<proteinExistence type="inferred from homology"/>